<organism evidence="1 2">
    <name type="scientific">Lipingzhangella halophila</name>
    <dbReference type="NCBI Taxonomy" id="1783352"/>
    <lineage>
        <taxon>Bacteria</taxon>
        <taxon>Bacillati</taxon>
        <taxon>Actinomycetota</taxon>
        <taxon>Actinomycetes</taxon>
        <taxon>Streptosporangiales</taxon>
        <taxon>Nocardiopsidaceae</taxon>
        <taxon>Lipingzhangella</taxon>
    </lineage>
</organism>
<proteinExistence type="predicted"/>
<keyword evidence="2" id="KW-1185">Reference proteome</keyword>
<protein>
    <submittedName>
        <fullName evidence="1">Uncharacterized protein</fullName>
    </submittedName>
</protein>
<sequence>MQVRHTIDATAVRELGKILDELTYGIYTVSVTKNHRRNRRNRNNRCARPVSPGIHASADTYTYTITNLMKPRGQQKRTFTGHNAALDAMSYILGLIAGKRELCPATATRVRYWDEAVRQQLRQNSAHYADDAWYSATGRHEMCV</sequence>
<dbReference type="Proteomes" id="UP000523007">
    <property type="component" value="Unassembled WGS sequence"/>
</dbReference>
<comment type="caution">
    <text evidence="1">The sequence shown here is derived from an EMBL/GenBank/DDBJ whole genome shotgun (WGS) entry which is preliminary data.</text>
</comment>
<reference evidence="1 2" key="1">
    <citation type="submission" date="2020-08" db="EMBL/GenBank/DDBJ databases">
        <title>Sequencing the genomes of 1000 actinobacteria strains.</title>
        <authorList>
            <person name="Klenk H.-P."/>
        </authorList>
    </citation>
    <scope>NUCLEOTIDE SEQUENCE [LARGE SCALE GENOMIC DNA]</scope>
    <source>
        <strain evidence="1 2">DSM 102030</strain>
    </source>
</reference>
<evidence type="ECO:0000313" key="2">
    <source>
        <dbReference type="Proteomes" id="UP000523007"/>
    </source>
</evidence>
<gene>
    <name evidence="1" type="ORF">F4561_005220</name>
</gene>
<dbReference type="EMBL" id="JACHJT010000001">
    <property type="protein sequence ID" value="MBB4934400.1"/>
    <property type="molecule type" value="Genomic_DNA"/>
</dbReference>
<accession>A0A7W7RLW4</accession>
<dbReference type="AlphaFoldDB" id="A0A7W7RLW4"/>
<dbReference type="RefSeq" id="WP_184582422.1">
    <property type="nucleotide sequence ID" value="NZ_JACHJT010000001.1"/>
</dbReference>
<evidence type="ECO:0000313" key="1">
    <source>
        <dbReference type="EMBL" id="MBB4934400.1"/>
    </source>
</evidence>
<name>A0A7W7RLW4_9ACTN</name>